<dbReference type="Gene3D" id="3.30.420.10">
    <property type="entry name" value="Ribonuclease H-like superfamily/Ribonuclease H"/>
    <property type="match status" value="1"/>
</dbReference>
<keyword evidence="1" id="KW-0694">RNA-binding</keyword>
<evidence type="ECO:0000313" key="4">
    <source>
        <dbReference type="Proteomes" id="UP000765509"/>
    </source>
</evidence>
<dbReference type="SUPFAM" id="SSF54160">
    <property type="entry name" value="Chromo domain-like"/>
    <property type="match status" value="1"/>
</dbReference>
<dbReference type="InterPro" id="IPR012337">
    <property type="entry name" value="RNaseH-like_sf"/>
</dbReference>
<dbReference type="PROSITE" id="PS50994">
    <property type="entry name" value="INTEGRASE"/>
    <property type="match status" value="1"/>
</dbReference>
<organism evidence="3 4">
    <name type="scientific">Austropuccinia psidii MF-1</name>
    <dbReference type="NCBI Taxonomy" id="1389203"/>
    <lineage>
        <taxon>Eukaryota</taxon>
        <taxon>Fungi</taxon>
        <taxon>Dikarya</taxon>
        <taxon>Basidiomycota</taxon>
        <taxon>Pucciniomycotina</taxon>
        <taxon>Pucciniomycetes</taxon>
        <taxon>Pucciniales</taxon>
        <taxon>Sphaerophragmiaceae</taxon>
        <taxon>Austropuccinia</taxon>
    </lineage>
</organism>
<feature type="domain" description="Integrase catalytic" evidence="2">
    <location>
        <begin position="55"/>
        <end position="227"/>
    </location>
</feature>
<dbReference type="InterPro" id="IPR001584">
    <property type="entry name" value="Integrase_cat-core"/>
</dbReference>
<dbReference type="InterPro" id="IPR036397">
    <property type="entry name" value="RNaseH_sf"/>
</dbReference>
<dbReference type="PANTHER" id="PTHR37984">
    <property type="entry name" value="PROTEIN CBG26694"/>
    <property type="match status" value="1"/>
</dbReference>
<reference evidence="3" key="1">
    <citation type="submission" date="2021-03" db="EMBL/GenBank/DDBJ databases">
        <title>Draft genome sequence of rust myrtle Austropuccinia psidii MF-1, a brazilian biotype.</title>
        <authorList>
            <person name="Quecine M.C."/>
            <person name="Pachon D.M.R."/>
            <person name="Bonatelli M.L."/>
            <person name="Correr F.H."/>
            <person name="Franceschini L.M."/>
            <person name="Leite T.F."/>
            <person name="Margarido G.R.A."/>
            <person name="Almeida C.A."/>
            <person name="Ferrarezi J.A."/>
            <person name="Labate C.A."/>
        </authorList>
    </citation>
    <scope>NUCLEOTIDE SEQUENCE</scope>
    <source>
        <strain evidence="3">MF-1</strain>
    </source>
</reference>
<dbReference type="InterPro" id="IPR050951">
    <property type="entry name" value="Retrovirus_Pol_polyprotein"/>
</dbReference>
<dbReference type="EMBL" id="AVOT02045861">
    <property type="protein sequence ID" value="MBW0541191.1"/>
    <property type="molecule type" value="Genomic_DNA"/>
</dbReference>
<proteinExistence type="predicted"/>
<name>A0A9Q3FPP3_9BASI</name>
<protein>
    <recommendedName>
        <fullName evidence="2">Integrase catalytic domain-containing protein</fullName>
    </recommendedName>
</protein>
<dbReference type="SUPFAM" id="SSF53098">
    <property type="entry name" value="Ribonuclease H-like"/>
    <property type="match status" value="1"/>
</dbReference>
<gene>
    <name evidence="3" type="ORF">O181_080906</name>
</gene>
<keyword evidence="4" id="KW-1185">Reference proteome</keyword>
<dbReference type="AlphaFoldDB" id="A0A9Q3FPP3"/>
<dbReference type="PANTHER" id="PTHR37984:SF5">
    <property type="entry name" value="PROTEIN NYNRIN-LIKE"/>
    <property type="match status" value="1"/>
</dbReference>
<evidence type="ECO:0000259" key="2">
    <source>
        <dbReference type="PROSITE" id="PS50994"/>
    </source>
</evidence>
<dbReference type="GO" id="GO:0015074">
    <property type="term" value="P:DNA integration"/>
    <property type="evidence" value="ECO:0007669"/>
    <property type="project" value="InterPro"/>
</dbReference>
<sequence length="400" mass="46804">MEHMSEKRTKERVASPAWWPQCEQELSEHINTCEIFQKANGKNGKKYGQLQHIEELKHPWETINMDWVTGPGPGDKENFNASLVIVDRYSKRVRCLPCHKEDTVMDTALLSWNKIISTCGVPKIIISDRDPKLTAEFWTKLYDMLNTKLAFSTAYHPQNDVLAERMIHTMEDILRRFCAYGMEHKDHEGYNHDWVTLLPEFQLPYNTTNDFHDIWKKAGEAVVKCIAAEKEYNKHRWDKSHMEPDFKEGDQVLMSTLNFNNLKGQKRLRDSFLGTFTIIKLIGKNLVEFKLTEEIPRKHPVIPVSLVKPYFHTEEEMFPSKKRNCTPPKIAEVEDSPFPVKKITKARKIRLNGKDQRQYLVRFKGQSADTEKWLAEDSIPNGNLHLRRSRASRRTEKSHQ</sequence>
<dbReference type="GO" id="GO:0005634">
    <property type="term" value="C:nucleus"/>
    <property type="evidence" value="ECO:0007669"/>
    <property type="project" value="UniProtKB-ARBA"/>
</dbReference>
<accession>A0A9Q3FPP3</accession>
<evidence type="ECO:0000256" key="1">
    <source>
        <dbReference type="ARBA" id="ARBA00022884"/>
    </source>
</evidence>
<dbReference type="GO" id="GO:0003723">
    <property type="term" value="F:RNA binding"/>
    <property type="evidence" value="ECO:0007669"/>
    <property type="project" value="UniProtKB-KW"/>
</dbReference>
<dbReference type="InterPro" id="IPR016197">
    <property type="entry name" value="Chromo-like_dom_sf"/>
</dbReference>
<comment type="caution">
    <text evidence="3">The sequence shown here is derived from an EMBL/GenBank/DDBJ whole genome shotgun (WGS) entry which is preliminary data.</text>
</comment>
<evidence type="ECO:0000313" key="3">
    <source>
        <dbReference type="EMBL" id="MBW0541191.1"/>
    </source>
</evidence>
<dbReference type="Proteomes" id="UP000765509">
    <property type="component" value="Unassembled WGS sequence"/>
</dbReference>